<keyword evidence="4" id="KW-1185">Reference proteome</keyword>
<evidence type="ECO:0008006" key="5">
    <source>
        <dbReference type="Google" id="ProtNLM"/>
    </source>
</evidence>
<gene>
    <name evidence="3" type="ORF">SAMN05216290_3206</name>
</gene>
<dbReference type="PROSITE" id="PS51257">
    <property type="entry name" value="PROKAR_LIPOPROTEIN"/>
    <property type="match status" value="1"/>
</dbReference>
<proteinExistence type="predicted"/>
<name>A0A1I0R862_9BACT</name>
<accession>A0A1I0R862</accession>
<keyword evidence="2" id="KW-0732">Signal</keyword>
<organism evidence="3 4">
    <name type="scientific">Roseivirga pacifica</name>
    <dbReference type="NCBI Taxonomy" id="1267423"/>
    <lineage>
        <taxon>Bacteria</taxon>
        <taxon>Pseudomonadati</taxon>
        <taxon>Bacteroidota</taxon>
        <taxon>Cytophagia</taxon>
        <taxon>Cytophagales</taxon>
        <taxon>Roseivirgaceae</taxon>
        <taxon>Roseivirga</taxon>
    </lineage>
</organism>
<dbReference type="EMBL" id="FOIR01000003">
    <property type="protein sequence ID" value="SEW36672.1"/>
    <property type="molecule type" value="Genomic_DNA"/>
</dbReference>
<dbReference type="RefSeq" id="WP_090259734.1">
    <property type="nucleotide sequence ID" value="NZ_FOIR01000003.1"/>
</dbReference>
<sequence length="201" mass="21906">MKTKNKLLRTKLLLVVALCFTVFACDNSPSEDETPETPGNTGNIENNTLTADGQKKQLSIYTFAKNGPQLEFTARESLNTGVPSIAIRINGLPSSSTTLHFQDDSNDPAEIQTDEFWTQMNDGTQVWYPVFTSDAFETTGSMEVTVAGDIITFAYSDIQLNDHYISSNVTKTVSCSGKFSIHVSELDLSQDGNSSGNLATN</sequence>
<protein>
    <recommendedName>
        <fullName evidence="5">Lipoprotein</fullName>
    </recommendedName>
</protein>
<evidence type="ECO:0000313" key="4">
    <source>
        <dbReference type="Proteomes" id="UP000199437"/>
    </source>
</evidence>
<feature type="signal peptide" evidence="2">
    <location>
        <begin position="1"/>
        <end position="24"/>
    </location>
</feature>
<reference evidence="4" key="1">
    <citation type="submission" date="2016-10" db="EMBL/GenBank/DDBJ databases">
        <authorList>
            <person name="Varghese N."/>
            <person name="Submissions S."/>
        </authorList>
    </citation>
    <scope>NUCLEOTIDE SEQUENCE [LARGE SCALE GENOMIC DNA]</scope>
    <source>
        <strain evidence="4">CGMCC 1.12402</strain>
    </source>
</reference>
<dbReference type="GeneID" id="99987884"/>
<feature type="region of interest" description="Disordered" evidence="1">
    <location>
        <begin position="28"/>
        <end position="49"/>
    </location>
</feature>
<evidence type="ECO:0000256" key="2">
    <source>
        <dbReference type="SAM" id="SignalP"/>
    </source>
</evidence>
<dbReference type="AlphaFoldDB" id="A0A1I0R862"/>
<dbReference type="Proteomes" id="UP000199437">
    <property type="component" value="Unassembled WGS sequence"/>
</dbReference>
<feature type="compositionally biased region" description="Polar residues" evidence="1">
    <location>
        <begin position="37"/>
        <end position="49"/>
    </location>
</feature>
<evidence type="ECO:0000313" key="3">
    <source>
        <dbReference type="EMBL" id="SEW36672.1"/>
    </source>
</evidence>
<feature type="chain" id="PRO_5011463708" description="Lipoprotein" evidence="2">
    <location>
        <begin position="25"/>
        <end position="201"/>
    </location>
</feature>
<dbReference type="STRING" id="1267423.SAMN05216290_3206"/>
<evidence type="ECO:0000256" key="1">
    <source>
        <dbReference type="SAM" id="MobiDB-lite"/>
    </source>
</evidence>